<gene>
    <name evidence="1" type="ORF">AARE701A_LOCUS21915</name>
</gene>
<dbReference type="EMBL" id="LR999458">
    <property type="protein sequence ID" value="CAE6249338.1"/>
    <property type="molecule type" value="Genomic_DNA"/>
</dbReference>
<dbReference type="Proteomes" id="UP000682877">
    <property type="component" value="Chromosome 8"/>
</dbReference>
<keyword evidence="2" id="KW-1185">Reference proteome</keyword>
<accession>A0A8S2B480</accession>
<dbReference type="AlphaFoldDB" id="A0A8S2B480"/>
<name>A0A8S2B480_ARAAE</name>
<evidence type="ECO:0000313" key="1">
    <source>
        <dbReference type="EMBL" id="CAE6249338.1"/>
    </source>
</evidence>
<sequence length="98" mass="11285">MQQGQEKKQEDSDFKHWEMVESYEQHGDENDGHVPYVPSGDRIMEAMRDPVKSLLMLQVDLKAEAEKTDGGVGTGNQNKNLKTLTKEMLYMRLGLYCY</sequence>
<protein>
    <submittedName>
        <fullName evidence="1">Uncharacterized protein</fullName>
    </submittedName>
</protein>
<organism evidence="1 2">
    <name type="scientific">Arabidopsis arenosa</name>
    <name type="common">Sand rock-cress</name>
    <name type="synonym">Cardaminopsis arenosa</name>
    <dbReference type="NCBI Taxonomy" id="38785"/>
    <lineage>
        <taxon>Eukaryota</taxon>
        <taxon>Viridiplantae</taxon>
        <taxon>Streptophyta</taxon>
        <taxon>Embryophyta</taxon>
        <taxon>Tracheophyta</taxon>
        <taxon>Spermatophyta</taxon>
        <taxon>Magnoliopsida</taxon>
        <taxon>eudicotyledons</taxon>
        <taxon>Gunneridae</taxon>
        <taxon>Pentapetalae</taxon>
        <taxon>rosids</taxon>
        <taxon>malvids</taxon>
        <taxon>Brassicales</taxon>
        <taxon>Brassicaceae</taxon>
        <taxon>Camelineae</taxon>
        <taxon>Arabidopsis</taxon>
    </lineage>
</organism>
<reference evidence="1" key="1">
    <citation type="submission" date="2021-01" db="EMBL/GenBank/DDBJ databases">
        <authorList>
            <person name="Bezrukov I."/>
        </authorList>
    </citation>
    <scope>NUCLEOTIDE SEQUENCE</scope>
</reference>
<evidence type="ECO:0000313" key="2">
    <source>
        <dbReference type="Proteomes" id="UP000682877"/>
    </source>
</evidence>
<proteinExistence type="predicted"/>